<comment type="domain">
    <text evidence="7">The DHHC domain is required for palmitoyltransferase activity.</text>
</comment>
<dbReference type="GeneTree" id="ENSGT00940000156585"/>
<feature type="transmembrane region" description="Helical" evidence="7">
    <location>
        <begin position="59"/>
        <end position="77"/>
    </location>
</feature>
<dbReference type="Ensembl" id="ENSKMAT00000028116.1">
    <property type="protein sequence ID" value="ENSKMAP00000027769.1"/>
    <property type="gene ID" value="ENSKMAG00000020602.1"/>
</dbReference>
<dbReference type="KEGG" id="kmr:108249056"/>
<evidence type="ECO:0000256" key="7">
    <source>
        <dbReference type="RuleBase" id="RU079119"/>
    </source>
</evidence>
<dbReference type="InterPro" id="IPR039859">
    <property type="entry name" value="PFA4/ZDH16/20/ERF2-like"/>
</dbReference>
<feature type="compositionally biased region" description="Low complexity" evidence="8">
    <location>
        <begin position="387"/>
        <end position="399"/>
    </location>
</feature>
<comment type="similarity">
    <text evidence="7">Belongs to the DHHC palmitoyltransferase family.</text>
</comment>
<evidence type="ECO:0000256" key="1">
    <source>
        <dbReference type="ARBA" id="ARBA00004141"/>
    </source>
</evidence>
<dbReference type="GO" id="GO:0005783">
    <property type="term" value="C:endoplasmic reticulum"/>
    <property type="evidence" value="ECO:0007669"/>
    <property type="project" value="TreeGrafter"/>
</dbReference>
<dbReference type="OMA" id="NDAHMCT"/>
<dbReference type="GO" id="GO:0005794">
    <property type="term" value="C:Golgi apparatus"/>
    <property type="evidence" value="ECO:0007669"/>
    <property type="project" value="TreeGrafter"/>
</dbReference>
<keyword evidence="11" id="KW-1185">Reference proteome</keyword>
<dbReference type="PANTHER" id="PTHR22883:SF257">
    <property type="entry name" value="PALMITOYLTRANSFERASE ZDHHC18"/>
    <property type="match status" value="1"/>
</dbReference>
<dbReference type="PROSITE" id="PS50216">
    <property type="entry name" value="DHHC"/>
    <property type="match status" value="1"/>
</dbReference>
<feature type="region of interest" description="Disordered" evidence="8">
    <location>
        <begin position="386"/>
        <end position="407"/>
    </location>
</feature>
<keyword evidence="4 7" id="KW-1133">Transmembrane helix</keyword>
<reference evidence="10" key="2">
    <citation type="submission" date="2025-09" db="UniProtKB">
        <authorList>
            <consortium name="Ensembl"/>
        </authorList>
    </citation>
    <scope>IDENTIFICATION</scope>
</reference>
<evidence type="ECO:0000256" key="2">
    <source>
        <dbReference type="ARBA" id="ARBA00022679"/>
    </source>
</evidence>
<dbReference type="GeneID" id="108249056"/>
<proteinExistence type="inferred from homology"/>
<dbReference type="Pfam" id="PF01529">
    <property type="entry name" value="DHHC"/>
    <property type="match status" value="1"/>
</dbReference>
<feature type="transmembrane region" description="Helical" evidence="7">
    <location>
        <begin position="89"/>
        <end position="106"/>
    </location>
</feature>
<reference evidence="10" key="1">
    <citation type="submission" date="2025-08" db="UniProtKB">
        <authorList>
            <consortium name="Ensembl"/>
        </authorList>
    </citation>
    <scope>IDENTIFICATION</scope>
</reference>
<dbReference type="CTD" id="564062"/>
<sequence length="460" mass="50511">MKNCEYQQIDPRALSVAPLSAQSHAEEKARRPRRKWEVFPGKNRFFCDGRLILARQSGVLPLTLGLIVVTCGLFFAFDCPFLVEHLTVFIPVIGGVLVVFVVTSLLRTSFTDPGILPRATADEAADIERQIDTSGSSTYRPPPRTKEILINQQVVKLKYCFTCKMFRPPRTSHCSLCDNCVECFDHHCPWVGNCVGKRNYRFFYSFIISLSFLTSFIFGCVITHITLRSQAGKSIVQAIQESPASVVELVICFFSIWSILGLSGFHTYLVASNLTTNEDIKGSWSSKRGAEDSGNPYSHNNIIINCCVTLCGPMPPSLIDRRGFVPPDEAVPAAPASEMELPPFTAKSDANMCHQSTKDVLERMLNSSDFHGLCPAGTPKTTPLVQEGPASAPAEPPAGCSRPHERGAAARLCRPLSKHSRRDSLHSINPAFRLASPSPSLSRSALILGDAPNMGFVPLR</sequence>
<dbReference type="Proteomes" id="UP000264800">
    <property type="component" value="Unplaced"/>
</dbReference>
<dbReference type="RefSeq" id="XP_017293685.1">
    <property type="nucleotide sequence ID" value="XM_017438196.3"/>
</dbReference>
<feature type="transmembrane region" description="Helical" evidence="7">
    <location>
        <begin position="247"/>
        <end position="271"/>
    </location>
</feature>
<evidence type="ECO:0000256" key="5">
    <source>
        <dbReference type="ARBA" id="ARBA00023136"/>
    </source>
</evidence>
<keyword evidence="3 7" id="KW-0812">Transmembrane</keyword>
<organism evidence="10 11">
    <name type="scientific">Kryptolebias marmoratus</name>
    <name type="common">Mangrove killifish</name>
    <name type="synonym">Rivulus marmoratus</name>
    <dbReference type="NCBI Taxonomy" id="37003"/>
    <lineage>
        <taxon>Eukaryota</taxon>
        <taxon>Metazoa</taxon>
        <taxon>Chordata</taxon>
        <taxon>Craniata</taxon>
        <taxon>Vertebrata</taxon>
        <taxon>Euteleostomi</taxon>
        <taxon>Actinopterygii</taxon>
        <taxon>Neopterygii</taxon>
        <taxon>Teleostei</taxon>
        <taxon>Neoteleostei</taxon>
        <taxon>Acanthomorphata</taxon>
        <taxon>Ovalentaria</taxon>
        <taxon>Atherinomorphae</taxon>
        <taxon>Cyprinodontiformes</taxon>
        <taxon>Rivulidae</taxon>
        <taxon>Kryptolebias</taxon>
    </lineage>
</organism>
<dbReference type="GO" id="GO:0016020">
    <property type="term" value="C:membrane"/>
    <property type="evidence" value="ECO:0007669"/>
    <property type="project" value="UniProtKB-SubCell"/>
</dbReference>
<dbReference type="GO" id="GO:0019706">
    <property type="term" value="F:protein-cysteine S-palmitoyltransferase activity"/>
    <property type="evidence" value="ECO:0007669"/>
    <property type="project" value="UniProtKB-EC"/>
</dbReference>
<comment type="subcellular location">
    <subcellularLocation>
        <location evidence="1">Membrane</location>
        <topology evidence="1">Multi-pass membrane protein</topology>
    </subcellularLocation>
</comment>
<evidence type="ECO:0000256" key="3">
    <source>
        <dbReference type="ARBA" id="ARBA00022692"/>
    </source>
</evidence>
<evidence type="ECO:0000256" key="4">
    <source>
        <dbReference type="ARBA" id="ARBA00022989"/>
    </source>
</evidence>
<name>A0A3Q3BP50_KRYMA</name>
<dbReference type="GO" id="GO:0006612">
    <property type="term" value="P:protein targeting to membrane"/>
    <property type="evidence" value="ECO:0007669"/>
    <property type="project" value="TreeGrafter"/>
</dbReference>
<dbReference type="InterPro" id="IPR001594">
    <property type="entry name" value="Palmitoyltrfase_DHHC"/>
</dbReference>
<dbReference type="EC" id="2.3.1.225" evidence="7"/>
<dbReference type="STRING" id="37003.ENSKMAP00000027769"/>
<evidence type="ECO:0000256" key="6">
    <source>
        <dbReference type="ARBA" id="ARBA00023315"/>
    </source>
</evidence>
<evidence type="ECO:0000259" key="9">
    <source>
        <dbReference type="Pfam" id="PF01529"/>
    </source>
</evidence>
<dbReference type="PANTHER" id="PTHR22883">
    <property type="entry name" value="ZINC FINGER DHHC DOMAIN CONTAINING PROTEIN"/>
    <property type="match status" value="1"/>
</dbReference>
<keyword evidence="2 7" id="KW-0808">Transferase</keyword>
<protein>
    <recommendedName>
        <fullName evidence="7">Palmitoyltransferase</fullName>
        <ecNumber evidence="7">2.3.1.225</ecNumber>
    </recommendedName>
</protein>
<accession>A0A3Q3BP50</accession>
<comment type="catalytic activity">
    <reaction evidence="7">
        <text>L-cysteinyl-[protein] + hexadecanoyl-CoA = S-hexadecanoyl-L-cysteinyl-[protein] + CoA</text>
        <dbReference type="Rhea" id="RHEA:36683"/>
        <dbReference type="Rhea" id="RHEA-COMP:10131"/>
        <dbReference type="Rhea" id="RHEA-COMP:11032"/>
        <dbReference type="ChEBI" id="CHEBI:29950"/>
        <dbReference type="ChEBI" id="CHEBI:57287"/>
        <dbReference type="ChEBI" id="CHEBI:57379"/>
        <dbReference type="ChEBI" id="CHEBI:74151"/>
        <dbReference type="EC" id="2.3.1.225"/>
    </reaction>
</comment>
<keyword evidence="5 7" id="KW-0472">Membrane</keyword>
<feature type="domain" description="Palmitoyltransferase DHHC" evidence="9">
    <location>
        <begin position="156"/>
        <end position="281"/>
    </location>
</feature>
<dbReference type="AlphaFoldDB" id="A0A3Q3BP50"/>
<evidence type="ECO:0000313" key="10">
    <source>
        <dbReference type="Ensembl" id="ENSKMAP00000027769.1"/>
    </source>
</evidence>
<keyword evidence="6 7" id="KW-0012">Acyltransferase</keyword>
<evidence type="ECO:0000256" key="8">
    <source>
        <dbReference type="SAM" id="MobiDB-lite"/>
    </source>
</evidence>
<evidence type="ECO:0000313" key="11">
    <source>
        <dbReference type="Proteomes" id="UP000264800"/>
    </source>
</evidence>
<dbReference type="OrthoDB" id="4096362at2759"/>
<feature type="transmembrane region" description="Helical" evidence="7">
    <location>
        <begin position="202"/>
        <end position="227"/>
    </location>
</feature>